<evidence type="ECO:0000259" key="2">
    <source>
        <dbReference type="Pfam" id="PF22525"/>
    </source>
</evidence>
<dbReference type="InterPro" id="IPR047806">
    <property type="entry name" value="IHF_actinobact"/>
</dbReference>
<proteinExistence type="predicted"/>
<dbReference type="RefSeq" id="WP_204912301.1">
    <property type="nucleotide sequence ID" value="NZ_BAAAYR010000001.1"/>
</dbReference>
<protein>
    <submittedName>
        <fullName evidence="3">Integration host factor, actinobacterial type</fullName>
    </submittedName>
</protein>
<name>A0ABP6WNU4_9ACTN</name>
<accession>A0ABP6WNU4</accession>
<gene>
    <name evidence="3" type="primary">mihF</name>
    <name evidence="3" type="ORF">GCM10022197_05900</name>
</gene>
<evidence type="ECO:0000313" key="4">
    <source>
        <dbReference type="Proteomes" id="UP001500767"/>
    </source>
</evidence>
<dbReference type="NCBIfam" id="NF041260">
    <property type="entry name" value="actino_IHF"/>
    <property type="match status" value="1"/>
</dbReference>
<dbReference type="Proteomes" id="UP001500767">
    <property type="component" value="Unassembled WGS sequence"/>
</dbReference>
<organism evidence="3 4">
    <name type="scientific">Microlunatus spumicola</name>
    <dbReference type="NCBI Taxonomy" id="81499"/>
    <lineage>
        <taxon>Bacteria</taxon>
        <taxon>Bacillati</taxon>
        <taxon>Actinomycetota</taxon>
        <taxon>Actinomycetes</taxon>
        <taxon>Propionibacteriales</taxon>
        <taxon>Propionibacteriaceae</taxon>
        <taxon>Microlunatus</taxon>
    </lineage>
</organism>
<sequence>MSIPPLSDEQRQQARHAATEARRRRADVKQALRTGEQTLAQVLEAAEHDDVIAHTKVVDVLKSLPRVGAVRAAKVMERLEIAPNRRLRGLGKHQTAALVTEFTRGEPSRSTPSRSATSSRSAE</sequence>
<reference evidence="4" key="1">
    <citation type="journal article" date="2019" name="Int. J. Syst. Evol. Microbiol.">
        <title>The Global Catalogue of Microorganisms (GCM) 10K type strain sequencing project: providing services to taxonomists for standard genome sequencing and annotation.</title>
        <authorList>
            <consortium name="The Broad Institute Genomics Platform"/>
            <consortium name="The Broad Institute Genome Sequencing Center for Infectious Disease"/>
            <person name="Wu L."/>
            <person name="Ma J."/>
        </authorList>
    </citation>
    <scope>NUCLEOTIDE SEQUENCE [LARGE SCALE GENOMIC DNA]</scope>
    <source>
        <strain evidence="4">JCM 16540</strain>
    </source>
</reference>
<feature type="region of interest" description="Disordered" evidence="1">
    <location>
        <begin position="1"/>
        <end position="27"/>
    </location>
</feature>
<dbReference type="EMBL" id="BAAAYR010000001">
    <property type="protein sequence ID" value="GAA3553606.1"/>
    <property type="molecule type" value="Genomic_DNA"/>
</dbReference>
<evidence type="ECO:0000256" key="1">
    <source>
        <dbReference type="SAM" id="MobiDB-lite"/>
    </source>
</evidence>
<evidence type="ECO:0000313" key="3">
    <source>
        <dbReference type="EMBL" id="GAA3553606.1"/>
    </source>
</evidence>
<comment type="caution">
    <text evidence="3">The sequence shown here is derived from an EMBL/GenBank/DDBJ whole genome shotgun (WGS) entry which is preliminary data.</text>
</comment>
<dbReference type="InterPro" id="IPR055201">
    <property type="entry name" value="IHF-like_H2TH"/>
</dbReference>
<feature type="region of interest" description="Disordered" evidence="1">
    <location>
        <begin position="100"/>
        <end position="123"/>
    </location>
</feature>
<keyword evidence="4" id="KW-1185">Reference proteome</keyword>
<feature type="compositionally biased region" description="Low complexity" evidence="1">
    <location>
        <begin position="108"/>
        <end position="123"/>
    </location>
</feature>
<dbReference type="Gene3D" id="1.10.8.50">
    <property type="match status" value="1"/>
</dbReference>
<feature type="compositionally biased region" description="Basic and acidic residues" evidence="1">
    <location>
        <begin position="8"/>
        <end position="21"/>
    </location>
</feature>
<feature type="domain" description="Integration host factor-like helix-two turn-helix" evidence="2">
    <location>
        <begin position="32"/>
        <end position="102"/>
    </location>
</feature>
<dbReference type="Pfam" id="PF22525">
    <property type="entry name" value="H2TH_5"/>
    <property type="match status" value="1"/>
</dbReference>